<comment type="caution">
    <text evidence="3">The sequence shown here is derived from an EMBL/GenBank/DDBJ whole genome shotgun (WGS) entry which is preliminary data.</text>
</comment>
<dbReference type="EMBL" id="JAKFGM010000002">
    <property type="protein sequence ID" value="MCF2515059.1"/>
    <property type="molecule type" value="Genomic_DNA"/>
</dbReference>
<accession>A0A9X1QPF3</accession>
<feature type="signal peptide" evidence="2">
    <location>
        <begin position="1"/>
        <end position="24"/>
    </location>
</feature>
<feature type="coiled-coil region" evidence="1">
    <location>
        <begin position="41"/>
        <end position="78"/>
    </location>
</feature>
<protein>
    <recommendedName>
        <fullName evidence="5">Porin</fullName>
    </recommendedName>
</protein>
<dbReference type="Proteomes" id="UP001139410">
    <property type="component" value="Unassembled WGS sequence"/>
</dbReference>
<evidence type="ECO:0000313" key="3">
    <source>
        <dbReference type="EMBL" id="MCF2515059.1"/>
    </source>
</evidence>
<evidence type="ECO:0000313" key="4">
    <source>
        <dbReference type="Proteomes" id="UP001139410"/>
    </source>
</evidence>
<organism evidence="3 4">
    <name type="scientific">Sphingomonas cremea</name>
    <dbReference type="NCBI Taxonomy" id="2904799"/>
    <lineage>
        <taxon>Bacteria</taxon>
        <taxon>Pseudomonadati</taxon>
        <taxon>Pseudomonadota</taxon>
        <taxon>Alphaproteobacteria</taxon>
        <taxon>Sphingomonadales</taxon>
        <taxon>Sphingomonadaceae</taxon>
        <taxon>Sphingomonas</taxon>
    </lineage>
</organism>
<name>A0A9X1QPF3_9SPHN</name>
<keyword evidence="1" id="KW-0175">Coiled coil</keyword>
<dbReference type="InterPro" id="IPR010870">
    <property type="entry name" value="Porin_O/P"/>
</dbReference>
<dbReference type="InterPro" id="IPR023614">
    <property type="entry name" value="Porin_dom_sf"/>
</dbReference>
<evidence type="ECO:0000256" key="2">
    <source>
        <dbReference type="SAM" id="SignalP"/>
    </source>
</evidence>
<sequence>MKRTTIVRGLLAGSALFIGTAALAQEPEPQPDQSDATAEAAIAEAHDLDEAQAKIELLQAQVEALQESIAQIQAAQAKAAPSWKGAPELADKDSGFSFKPTALIQYDAGYTGFPDGNELNGTVGTINYNNLGFNTRARRLVIGAQGSLPGGFGYKAEFNLAQGTVDYEDIVLTYQPPESPFQVTIGNFYPLSSLETMTSSKVTSMLERASFTDAFNYNRRLGIGLALLDPKTDKYTLTAGIFSQPINNTSFTRTGWQVAVRGTYSPMLGDTRLHLGANFQYRANQRDQQQGLYRARPLTQLTDQRFVSTGAIASGSDYVAGLELGAIHKSLHAAAEVQKLWVNGYNPGHTFGDNNGTGGATFYNGDPSFWGGYFEMGYFLTGETRGYKGGKWDRTKVLKPFDKGGWGAIQLNGRLDYVDLSDRVDDASSSVAAPYYVNGGKQLGYQLSLIWSPMDYIRFMAQYGHVSVTGGPAAATVDPNSNDAVNNRKYGVDTAAVRAQLEF</sequence>
<dbReference type="Pfam" id="PF07396">
    <property type="entry name" value="Porin_O_P"/>
    <property type="match status" value="1"/>
</dbReference>
<reference evidence="3" key="1">
    <citation type="submission" date="2022-01" db="EMBL/GenBank/DDBJ databases">
        <authorList>
            <person name="Jo J.-H."/>
            <person name="Im W.-T."/>
        </authorList>
    </citation>
    <scope>NUCLEOTIDE SEQUENCE</scope>
    <source>
        <strain evidence="3">G124</strain>
    </source>
</reference>
<evidence type="ECO:0008006" key="5">
    <source>
        <dbReference type="Google" id="ProtNLM"/>
    </source>
</evidence>
<dbReference type="AlphaFoldDB" id="A0A9X1QPF3"/>
<keyword evidence="4" id="KW-1185">Reference proteome</keyword>
<proteinExistence type="predicted"/>
<feature type="chain" id="PRO_5040997443" description="Porin" evidence="2">
    <location>
        <begin position="25"/>
        <end position="503"/>
    </location>
</feature>
<gene>
    <name evidence="3" type="ORF">LVY65_08265</name>
</gene>
<evidence type="ECO:0000256" key="1">
    <source>
        <dbReference type="SAM" id="Coils"/>
    </source>
</evidence>
<dbReference type="RefSeq" id="WP_235067563.1">
    <property type="nucleotide sequence ID" value="NZ_JAKFGM010000002.1"/>
</dbReference>
<keyword evidence="2" id="KW-0732">Signal</keyword>
<dbReference type="Gene3D" id="2.40.160.10">
    <property type="entry name" value="Porin"/>
    <property type="match status" value="1"/>
</dbReference>